<evidence type="ECO:0000256" key="1">
    <source>
        <dbReference type="ARBA" id="ARBA00005429"/>
    </source>
</evidence>
<dbReference type="Pfam" id="PF05049">
    <property type="entry name" value="IIGP"/>
    <property type="match status" value="1"/>
</dbReference>
<sequence>MEPIRYKHPNMPNVYFWDLPGIRMPKFQAKKYLKEMNFKRFDFFIVISANQYSENDAKLAKEIECRKKNFYFIRAEVDNDLNSLRKGGVKEIEDEEELGKIKNDCVSELLKAGISVHNAYLMSYFNLNLYDFNLFNETIEDDLRNIKKSLYRLSIPNLNSEIVEKKRREREKRIWMLATLSGEMGAVPGSGSAVSCNIEVLIGGIHHFHKSLDLENASLQRLAKMAAKTVEDLRVMGTTPLAREITPNLIPELQQGHTAITISELKYSLDFIPVISSLFEEGSSFLMIYKC</sequence>
<evidence type="ECO:0000256" key="4">
    <source>
        <dbReference type="ARBA" id="ARBA00023134"/>
    </source>
</evidence>
<gene>
    <name evidence="6" type="ORF">chiPu_0019684</name>
</gene>
<evidence type="ECO:0000313" key="7">
    <source>
        <dbReference type="Proteomes" id="UP000287033"/>
    </source>
</evidence>
<dbReference type="GO" id="GO:0016020">
    <property type="term" value="C:membrane"/>
    <property type="evidence" value="ECO:0007669"/>
    <property type="project" value="InterPro"/>
</dbReference>
<dbReference type="AlphaFoldDB" id="A0A401RSV1"/>
<dbReference type="Gene3D" id="3.40.50.300">
    <property type="entry name" value="P-loop containing nucleotide triphosphate hydrolases"/>
    <property type="match status" value="1"/>
</dbReference>
<dbReference type="PANTHER" id="PTHR32341">
    <property type="entry name" value="INTERFERON-INDUCIBLE GTPASE"/>
    <property type="match status" value="1"/>
</dbReference>
<proteinExistence type="inferred from homology"/>
<keyword evidence="4" id="KW-0342">GTP-binding</keyword>
<dbReference type="InterPro" id="IPR007743">
    <property type="entry name" value="Immunity-related_GTPase-like"/>
</dbReference>
<protein>
    <recommendedName>
        <fullName evidence="5">IRG-type G domain-containing protein</fullName>
    </recommendedName>
</protein>
<keyword evidence="3" id="KW-0378">Hydrolase</keyword>
<evidence type="ECO:0000313" key="6">
    <source>
        <dbReference type="EMBL" id="GCC21217.1"/>
    </source>
</evidence>
<evidence type="ECO:0000256" key="2">
    <source>
        <dbReference type="ARBA" id="ARBA00022741"/>
    </source>
</evidence>
<dbReference type="InterPro" id="IPR027417">
    <property type="entry name" value="P-loop_NTPase"/>
</dbReference>
<name>A0A401RSV1_CHIPU</name>
<dbReference type="InterPro" id="IPR051515">
    <property type="entry name" value="IRG"/>
</dbReference>
<keyword evidence="7" id="KW-1185">Reference proteome</keyword>
<dbReference type="PANTHER" id="PTHR32341:SF17">
    <property type="entry name" value="IRG-TYPE G DOMAIN-CONTAINING PROTEIN"/>
    <property type="match status" value="1"/>
</dbReference>
<dbReference type="STRING" id="137246.A0A401RSV1"/>
<dbReference type="Proteomes" id="UP000287033">
    <property type="component" value="Unassembled WGS sequence"/>
</dbReference>
<dbReference type="EMBL" id="BEZZ01002117">
    <property type="protein sequence ID" value="GCC21217.1"/>
    <property type="molecule type" value="Genomic_DNA"/>
</dbReference>
<dbReference type="FunFam" id="3.40.50.300:FF:000541">
    <property type="entry name" value="Immunity related GTPase M"/>
    <property type="match status" value="1"/>
</dbReference>
<comment type="caution">
    <text evidence="6">The sequence shown here is derived from an EMBL/GenBank/DDBJ whole genome shotgun (WGS) entry which is preliminary data.</text>
</comment>
<evidence type="ECO:0000256" key="3">
    <source>
        <dbReference type="ARBA" id="ARBA00022801"/>
    </source>
</evidence>
<reference evidence="6 7" key="1">
    <citation type="journal article" date="2018" name="Nat. Ecol. Evol.">
        <title>Shark genomes provide insights into elasmobranch evolution and the origin of vertebrates.</title>
        <authorList>
            <person name="Hara Y"/>
            <person name="Yamaguchi K"/>
            <person name="Onimaru K"/>
            <person name="Kadota M"/>
            <person name="Koyanagi M"/>
            <person name="Keeley SD"/>
            <person name="Tatsumi K"/>
            <person name="Tanaka K"/>
            <person name="Motone F"/>
            <person name="Kageyama Y"/>
            <person name="Nozu R"/>
            <person name="Adachi N"/>
            <person name="Nishimura O"/>
            <person name="Nakagawa R"/>
            <person name="Tanegashima C"/>
            <person name="Kiyatake I"/>
            <person name="Matsumoto R"/>
            <person name="Murakumo K"/>
            <person name="Nishida K"/>
            <person name="Terakita A"/>
            <person name="Kuratani S"/>
            <person name="Sato K"/>
            <person name="Hyodo S Kuraku.S."/>
        </authorList>
    </citation>
    <scope>NUCLEOTIDE SEQUENCE [LARGE SCALE GENOMIC DNA]</scope>
</reference>
<dbReference type="OrthoDB" id="422720at2759"/>
<dbReference type="OMA" id="CFTENDA"/>
<dbReference type="GO" id="GO:0005525">
    <property type="term" value="F:GTP binding"/>
    <property type="evidence" value="ECO:0007669"/>
    <property type="project" value="UniProtKB-KW"/>
</dbReference>
<dbReference type="PROSITE" id="PS51716">
    <property type="entry name" value="G_IRG"/>
    <property type="match status" value="1"/>
</dbReference>
<evidence type="ECO:0000259" key="5">
    <source>
        <dbReference type="PROSITE" id="PS51716"/>
    </source>
</evidence>
<accession>A0A401RSV1</accession>
<feature type="domain" description="IRG-type G" evidence="5">
    <location>
        <begin position="1"/>
        <end position="142"/>
    </location>
</feature>
<keyword evidence="2" id="KW-0547">Nucleotide-binding</keyword>
<comment type="similarity">
    <text evidence="1">Belongs to the TRAFAC class dynamin-like GTPase superfamily. IRG family.</text>
</comment>
<dbReference type="GO" id="GO:0003924">
    <property type="term" value="F:GTPase activity"/>
    <property type="evidence" value="ECO:0007669"/>
    <property type="project" value="TreeGrafter"/>
</dbReference>
<dbReference type="SUPFAM" id="SSF52540">
    <property type="entry name" value="P-loop containing nucleoside triphosphate hydrolases"/>
    <property type="match status" value="1"/>
</dbReference>
<dbReference type="InterPro" id="IPR030385">
    <property type="entry name" value="G_IRG_dom"/>
</dbReference>
<organism evidence="6 7">
    <name type="scientific">Chiloscyllium punctatum</name>
    <name type="common">Brownbanded bambooshark</name>
    <name type="synonym">Hemiscyllium punctatum</name>
    <dbReference type="NCBI Taxonomy" id="137246"/>
    <lineage>
        <taxon>Eukaryota</taxon>
        <taxon>Metazoa</taxon>
        <taxon>Chordata</taxon>
        <taxon>Craniata</taxon>
        <taxon>Vertebrata</taxon>
        <taxon>Chondrichthyes</taxon>
        <taxon>Elasmobranchii</taxon>
        <taxon>Galeomorphii</taxon>
        <taxon>Galeoidea</taxon>
        <taxon>Orectolobiformes</taxon>
        <taxon>Hemiscylliidae</taxon>
        <taxon>Chiloscyllium</taxon>
    </lineage>
</organism>